<organism evidence="2 3">
    <name type="scientific">Dioscorea zingiberensis</name>
    <dbReference type="NCBI Taxonomy" id="325984"/>
    <lineage>
        <taxon>Eukaryota</taxon>
        <taxon>Viridiplantae</taxon>
        <taxon>Streptophyta</taxon>
        <taxon>Embryophyta</taxon>
        <taxon>Tracheophyta</taxon>
        <taxon>Spermatophyta</taxon>
        <taxon>Magnoliopsida</taxon>
        <taxon>Liliopsida</taxon>
        <taxon>Dioscoreales</taxon>
        <taxon>Dioscoreaceae</taxon>
        <taxon>Dioscorea</taxon>
    </lineage>
</organism>
<reference evidence="2" key="1">
    <citation type="submission" date="2021-03" db="EMBL/GenBank/DDBJ databases">
        <authorList>
            <person name="Li Z."/>
            <person name="Yang C."/>
        </authorList>
    </citation>
    <scope>NUCLEOTIDE SEQUENCE</scope>
    <source>
        <strain evidence="2">Dzin_1.0</strain>
        <tissue evidence="2">Leaf</tissue>
    </source>
</reference>
<gene>
    <name evidence="2" type="ORF">J5N97_027803</name>
</gene>
<accession>A0A9D5BY01</accession>
<evidence type="ECO:0000256" key="1">
    <source>
        <dbReference type="SAM" id="MobiDB-lite"/>
    </source>
</evidence>
<dbReference type="Proteomes" id="UP001085076">
    <property type="component" value="Miscellaneous, Linkage group lg09"/>
</dbReference>
<name>A0A9D5BY01_9LILI</name>
<evidence type="ECO:0000313" key="2">
    <source>
        <dbReference type="EMBL" id="KAJ0962681.1"/>
    </source>
</evidence>
<feature type="compositionally biased region" description="Basic and acidic residues" evidence="1">
    <location>
        <begin position="206"/>
        <end position="215"/>
    </location>
</feature>
<feature type="compositionally biased region" description="Basic and acidic residues" evidence="1">
    <location>
        <begin position="178"/>
        <end position="187"/>
    </location>
</feature>
<feature type="compositionally biased region" description="Polar residues" evidence="1">
    <location>
        <begin position="166"/>
        <end position="177"/>
    </location>
</feature>
<sequence>MMAKVWRRPATPKGQGIDVKDIPNSSGTGKPPRSPLNSPWQKVLTYANAVSGIRINDTLLENARVVQDPPTGPKIDDILPSNLGMPQDSPTGPMNPPNIDIVVGEVDSNPVQGDMPIALEGGLPHNLPMVQEGAEDDDSTSSFGQIPSANFIRDAPSDMEELESDGANTHAESASATRQKEDAHTPTEELESDGSNADVEIANLPKQDKVAHKDNISSSSRQAVSGEIIKDAPSLVAELEGI</sequence>
<keyword evidence="3" id="KW-1185">Reference proteome</keyword>
<feature type="region of interest" description="Disordered" evidence="1">
    <location>
        <begin position="1"/>
        <end position="40"/>
    </location>
</feature>
<reference evidence="2" key="2">
    <citation type="journal article" date="2022" name="Hortic Res">
        <title>The genome of Dioscorea zingiberensis sheds light on the biosynthesis, origin and evolution of the medicinally important diosgenin saponins.</title>
        <authorList>
            <person name="Li Y."/>
            <person name="Tan C."/>
            <person name="Li Z."/>
            <person name="Guo J."/>
            <person name="Li S."/>
            <person name="Chen X."/>
            <person name="Wang C."/>
            <person name="Dai X."/>
            <person name="Yang H."/>
            <person name="Song W."/>
            <person name="Hou L."/>
            <person name="Xu J."/>
            <person name="Tong Z."/>
            <person name="Xu A."/>
            <person name="Yuan X."/>
            <person name="Wang W."/>
            <person name="Yang Q."/>
            <person name="Chen L."/>
            <person name="Sun Z."/>
            <person name="Wang K."/>
            <person name="Pan B."/>
            <person name="Chen J."/>
            <person name="Bao Y."/>
            <person name="Liu F."/>
            <person name="Qi X."/>
            <person name="Gang D.R."/>
            <person name="Wen J."/>
            <person name="Li J."/>
        </authorList>
    </citation>
    <scope>NUCLEOTIDE SEQUENCE</scope>
    <source>
        <strain evidence="2">Dzin_1.0</strain>
    </source>
</reference>
<dbReference type="EMBL" id="JAGGNH010000009">
    <property type="protein sequence ID" value="KAJ0962681.1"/>
    <property type="molecule type" value="Genomic_DNA"/>
</dbReference>
<feature type="region of interest" description="Disordered" evidence="1">
    <location>
        <begin position="119"/>
        <end position="242"/>
    </location>
</feature>
<protein>
    <submittedName>
        <fullName evidence="2">Uncharacterized protein</fullName>
    </submittedName>
</protein>
<evidence type="ECO:0000313" key="3">
    <source>
        <dbReference type="Proteomes" id="UP001085076"/>
    </source>
</evidence>
<comment type="caution">
    <text evidence="2">The sequence shown here is derived from an EMBL/GenBank/DDBJ whole genome shotgun (WGS) entry which is preliminary data.</text>
</comment>
<dbReference type="AlphaFoldDB" id="A0A9D5BY01"/>
<proteinExistence type="predicted"/>